<name>A0ABP1FZ30_9CHLO</name>
<gene>
    <name evidence="2" type="primary">g6952</name>
    <name evidence="2" type="ORF">VP750_LOCUS5945</name>
</gene>
<dbReference type="InterPro" id="IPR036322">
    <property type="entry name" value="WD40_repeat_dom_sf"/>
</dbReference>
<dbReference type="SUPFAM" id="SSF50978">
    <property type="entry name" value="WD40 repeat-like"/>
    <property type="match status" value="1"/>
</dbReference>
<feature type="compositionally biased region" description="Low complexity" evidence="1">
    <location>
        <begin position="463"/>
        <end position="475"/>
    </location>
</feature>
<feature type="region of interest" description="Disordered" evidence="1">
    <location>
        <begin position="1081"/>
        <end position="1162"/>
    </location>
</feature>
<feature type="compositionally biased region" description="Basic and acidic residues" evidence="1">
    <location>
        <begin position="1083"/>
        <end position="1093"/>
    </location>
</feature>
<evidence type="ECO:0000313" key="3">
    <source>
        <dbReference type="Proteomes" id="UP001497392"/>
    </source>
</evidence>
<feature type="compositionally biased region" description="Polar residues" evidence="1">
    <location>
        <begin position="527"/>
        <end position="540"/>
    </location>
</feature>
<dbReference type="InterPro" id="IPR038801">
    <property type="entry name" value="TAF1C"/>
</dbReference>
<feature type="region of interest" description="Disordered" evidence="1">
    <location>
        <begin position="418"/>
        <end position="540"/>
    </location>
</feature>
<sequence>MVDSAPHLYPSCNGDTILPSLLRTSVQTAEAVVQRRTPVQAGLLSRGSRGRILNSSLPNPAWIAPEDLDKVFVAGKLVEEGLAYIRAQHTDSGVAAELQRELLEEACSPSELQATANLKGSRLAATEVNGSLLVAHASGQIGELLCLSVLDRAAEGNFQDREQKLAQAAGSSILQLTWNQPRHGQDRLLLACRTSHWICVYEASAAGAEEPSCSLSGEGAGGLAWTLKPVAAHQTAVRISYMAWNPQLPSLLGFVCEDGSLHMADADSQVGDARQISLGGGTFPLMQAHVVDATRREPQRQKHARLVCEWGVHPLTLLLAAGAQLLRYDIRKPGAGCAPRPIHTLPEGDAFVALAPMCHAASAPQDRHLLAASTLRCVMLLDLRRPQQALLKWPHGSRREPPQLLSMYCASHQEPCADADADAVRPSGPSQTRNTPLESTFPGSAADAGDEQTGQVHPDLLTSQYGSSSQYQSSQRPLSQVKLKQTPGMFGTQASQTAPAEPLRTPMADATDPWPVSWHASAPDPPQSTASLERTGSRSDASGLLGRICAASMGSGDVLLYSFACSAPEVEVHAWPPAGSQTGATSDASQPAVGSIKVAPIMPAQQHASQPGREDEQQAERSMPDRRTPEQAGPQSSGDDAKQSLAGFSWSPAGMTAIYAQGLPSRICWPLKAVERVDAGLEGLAPDLTQQLEEVLREGPDLCGMAVVSPCATSGNNGATLLRLSFLGHVSAQRFADPMVQPDFEQAQQQPAHDVIHAVYDIFPPSLASAGAPAALQSEKEGQNRSWPGQRLRPPQQSECDFLCSMSGHHAIAQAALRGSGPDNNNAAEVPEQTAEALSSLLQETEVPLSLWEVAQELGREGTGQRAANNLSTYRRRVGSVLEGMPVIDYTTEGSRASRLQRWEKLQTDHEGLAAARFQQALREASGGDGALISDPALLRSAVADIAAAATEGASGNKQALELREGLSLPRQTSLADARAAPQSSIALQRMQDPVLGSQFTSLAATGSQASPLLPQSAASLVPLDRSCGVNDIVYPLSQGSSQGAAREGSQPAQMTLHMTKPEITDEGARSALKEMEEDWAEFEGRLSGKDPSKAPAPPPFSGTQTPGQGQGGAAARRASAAEQPSGLRKVKRPGGPLGSQAKARKGTAAGRPSMAFEEGFS</sequence>
<dbReference type="PANTHER" id="PTHR15319">
    <property type="entry name" value="TATA BOX-BINDING PROTEIN ASSOCIATED FACTOR RNA POLYMERASE I SUBUNIT C"/>
    <property type="match status" value="1"/>
</dbReference>
<evidence type="ECO:0000313" key="2">
    <source>
        <dbReference type="EMBL" id="CAL5224286.1"/>
    </source>
</evidence>
<comment type="caution">
    <text evidence="2">The sequence shown here is derived from an EMBL/GenBank/DDBJ whole genome shotgun (WGS) entry which is preliminary data.</text>
</comment>
<dbReference type="EMBL" id="CAXHTA020000010">
    <property type="protein sequence ID" value="CAL5224286.1"/>
    <property type="molecule type" value="Genomic_DNA"/>
</dbReference>
<organism evidence="2 3">
    <name type="scientific">Coccomyxa viridis</name>
    <dbReference type="NCBI Taxonomy" id="1274662"/>
    <lineage>
        <taxon>Eukaryota</taxon>
        <taxon>Viridiplantae</taxon>
        <taxon>Chlorophyta</taxon>
        <taxon>core chlorophytes</taxon>
        <taxon>Trebouxiophyceae</taxon>
        <taxon>Trebouxiophyceae incertae sedis</taxon>
        <taxon>Coccomyxaceae</taxon>
        <taxon>Coccomyxa</taxon>
    </lineage>
</organism>
<reference evidence="2 3" key="1">
    <citation type="submission" date="2024-06" db="EMBL/GenBank/DDBJ databases">
        <authorList>
            <person name="Kraege A."/>
            <person name="Thomma B."/>
        </authorList>
    </citation>
    <scope>NUCLEOTIDE SEQUENCE [LARGE SCALE GENOMIC DNA]</scope>
</reference>
<dbReference type="PANTHER" id="PTHR15319:SF1">
    <property type="entry name" value="TATA BOX-BINDING PROTEIN-ASSOCIATED FACTOR RNA POLYMERASE I SUBUNIT C"/>
    <property type="match status" value="1"/>
</dbReference>
<evidence type="ECO:0000256" key="1">
    <source>
        <dbReference type="SAM" id="MobiDB-lite"/>
    </source>
</evidence>
<accession>A0ABP1FZ30</accession>
<dbReference type="InterPro" id="IPR015943">
    <property type="entry name" value="WD40/YVTN_repeat-like_dom_sf"/>
</dbReference>
<dbReference type="Proteomes" id="UP001497392">
    <property type="component" value="Unassembled WGS sequence"/>
</dbReference>
<protein>
    <submittedName>
        <fullName evidence="2">G6952 protein</fullName>
    </submittedName>
</protein>
<feature type="compositionally biased region" description="Polar residues" evidence="1">
    <location>
        <begin position="428"/>
        <end position="442"/>
    </location>
</feature>
<dbReference type="Gene3D" id="2.130.10.10">
    <property type="entry name" value="YVTN repeat-like/Quinoprotein amine dehydrogenase"/>
    <property type="match status" value="1"/>
</dbReference>
<feature type="compositionally biased region" description="Basic and acidic residues" evidence="1">
    <location>
        <begin position="612"/>
        <end position="629"/>
    </location>
</feature>
<keyword evidence="3" id="KW-1185">Reference proteome</keyword>
<feature type="compositionally biased region" description="Low complexity" evidence="1">
    <location>
        <begin position="1102"/>
        <end position="1125"/>
    </location>
</feature>
<feature type="region of interest" description="Disordered" evidence="1">
    <location>
        <begin position="771"/>
        <end position="794"/>
    </location>
</feature>
<feature type="region of interest" description="Disordered" evidence="1">
    <location>
        <begin position="604"/>
        <end position="646"/>
    </location>
</feature>
<proteinExistence type="predicted"/>
<feature type="region of interest" description="Disordered" evidence="1">
    <location>
        <begin position="1040"/>
        <end position="1063"/>
    </location>
</feature>